<name>A0A2K0XPT1_9BACT</name>
<dbReference type="Pfam" id="PF14355">
    <property type="entry name" value="Abi_C"/>
    <property type="match status" value="1"/>
</dbReference>
<dbReference type="InterPro" id="IPR026001">
    <property type="entry name" value="Abi-like_C"/>
</dbReference>
<sequence length="260" mass="29861">MNQSISPKYQMDIVQKISTCLFEQFRSYENVETYLSKWHQEERSWNNFWENFQFYYRDEAKKKIDAAKTLHNIDGETLLKIAIDLGIETPDYIPSIPTFKNELKSSYETASLTFEKAFRNVEIDPSLAIGLANSALESIIKEILKDSKINVKWNENETLTKLIRNICKAFGIQSNDNFPNEIKTLASSLISIGNSIEVLRSDKTEFHGKTDGDLIIKDSVFAYFVVNATTTVGLFLLNFYKSNYPPVNKSETISDDELPF</sequence>
<dbReference type="RefSeq" id="WP_103002417.1">
    <property type="nucleotide sequence ID" value="NZ_NBAX01000001.1"/>
</dbReference>
<comment type="caution">
    <text evidence="2">The sequence shown here is derived from an EMBL/GenBank/DDBJ whole genome shotgun (WGS) entry which is preliminary data.</text>
</comment>
<proteinExistence type="predicted"/>
<evidence type="ECO:0000313" key="3">
    <source>
        <dbReference type="Proteomes" id="UP000236634"/>
    </source>
</evidence>
<evidence type="ECO:0000259" key="1">
    <source>
        <dbReference type="Pfam" id="PF14355"/>
    </source>
</evidence>
<dbReference type="EMBL" id="NBAX01000001">
    <property type="protein sequence ID" value="PNP96468.1"/>
    <property type="molecule type" value="Genomic_DNA"/>
</dbReference>
<dbReference type="AlphaFoldDB" id="A0A2K0XPT1"/>
<evidence type="ECO:0000313" key="2">
    <source>
        <dbReference type="EMBL" id="PNP96468.1"/>
    </source>
</evidence>
<organism evidence="2 3">
    <name type="scientific">Hoylesella timonensis</name>
    <dbReference type="NCBI Taxonomy" id="386414"/>
    <lineage>
        <taxon>Bacteria</taxon>
        <taxon>Pseudomonadati</taxon>
        <taxon>Bacteroidota</taxon>
        <taxon>Bacteroidia</taxon>
        <taxon>Bacteroidales</taxon>
        <taxon>Prevotellaceae</taxon>
        <taxon>Hoylesella</taxon>
    </lineage>
</organism>
<feature type="domain" description="Abortive infection protein-like C-terminal" evidence="1">
    <location>
        <begin position="161"/>
        <end position="237"/>
    </location>
</feature>
<accession>A0A2K0XPT1</accession>
<dbReference type="Proteomes" id="UP000236634">
    <property type="component" value="Unassembled WGS sequence"/>
</dbReference>
<gene>
    <name evidence="2" type="ORF">BFS16_00865</name>
</gene>
<reference evidence="2 3" key="1">
    <citation type="submission" date="2017-03" db="EMBL/GenBank/DDBJ databases">
        <authorList>
            <person name="Afonso C.L."/>
            <person name="Miller P.J."/>
            <person name="Scott M.A."/>
            <person name="Spackman E."/>
            <person name="Goraichik I."/>
            <person name="Dimitrov K.M."/>
            <person name="Suarez D.L."/>
            <person name="Swayne D.E."/>
        </authorList>
    </citation>
    <scope>NUCLEOTIDE SEQUENCE [LARGE SCALE GENOMIC DNA]</scope>
    <source>
        <strain evidence="2 3">DNF00076</strain>
    </source>
</reference>
<protein>
    <recommendedName>
        <fullName evidence="1">Abortive infection protein-like C-terminal domain-containing protein</fullName>
    </recommendedName>
</protein>